<gene>
    <name evidence="2" type="ORF">LRX75_13175</name>
</gene>
<protein>
    <submittedName>
        <fullName evidence="2">DUF2865 domain-containing protein</fullName>
    </submittedName>
</protein>
<comment type="caution">
    <text evidence="2">The sequence shown here is derived from an EMBL/GenBank/DDBJ whole genome shotgun (WGS) entry which is preliminary data.</text>
</comment>
<keyword evidence="3" id="KW-1185">Reference proteome</keyword>
<keyword evidence="1" id="KW-0732">Signal</keyword>
<sequence length="288" mass="30207">MARADRIRRPAGWLALLLLVAVPASHSLAKTCTPSGSEASRLQRQIASNMAMARNHACTVGSGGFACREIAGRIAQARAELAALPSACKPVVRTVREEVKPKPKRAVVRKPVKVAAEAATTRAATLCVRLSDGYYFPTPNSGFAATPASTETLAAQCKAICDTADMDVFRHDVGQGDPKDMISLSSGKRYGDLATAGLYRTAAEAKACDMSRLSSTAARPTPAAIAPPTVTEAAAEASPAGEPTVLAALENQPTTGLFMNVSLRGTKTDIPRLPRKVRMVGPAFLPEP</sequence>
<dbReference type="InterPro" id="IPR021293">
    <property type="entry name" value="DUF2865"/>
</dbReference>
<proteinExistence type="predicted"/>
<evidence type="ECO:0000313" key="3">
    <source>
        <dbReference type="Proteomes" id="UP001139089"/>
    </source>
</evidence>
<evidence type="ECO:0000313" key="2">
    <source>
        <dbReference type="EMBL" id="MCD7109990.1"/>
    </source>
</evidence>
<feature type="chain" id="PRO_5040803336" evidence="1">
    <location>
        <begin position="30"/>
        <end position="288"/>
    </location>
</feature>
<organism evidence="2 3">
    <name type="scientific">Rhizobium quercicola</name>
    <dbReference type="NCBI Taxonomy" id="2901226"/>
    <lineage>
        <taxon>Bacteria</taxon>
        <taxon>Pseudomonadati</taxon>
        <taxon>Pseudomonadota</taxon>
        <taxon>Alphaproteobacteria</taxon>
        <taxon>Hyphomicrobiales</taxon>
        <taxon>Rhizobiaceae</taxon>
        <taxon>Rhizobium/Agrobacterium group</taxon>
        <taxon>Rhizobium</taxon>
    </lineage>
</organism>
<feature type="signal peptide" evidence="1">
    <location>
        <begin position="1"/>
        <end position="29"/>
    </location>
</feature>
<dbReference type="RefSeq" id="WP_231815060.1">
    <property type="nucleotide sequence ID" value="NZ_JAJOZR010000008.1"/>
</dbReference>
<dbReference type="AlphaFoldDB" id="A0A9X1T1N1"/>
<name>A0A9X1T1N1_9HYPH</name>
<evidence type="ECO:0000256" key="1">
    <source>
        <dbReference type="SAM" id="SignalP"/>
    </source>
</evidence>
<dbReference type="EMBL" id="JAJOZR010000008">
    <property type="protein sequence ID" value="MCD7109990.1"/>
    <property type="molecule type" value="Genomic_DNA"/>
</dbReference>
<dbReference type="Proteomes" id="UP001139089">
    <property type="component" value="Unassembled WGS sequence"/>
</dbReference>
<reference evidence="2" key="1">
    <citation type="submission" date="2021-12" db="EMBL/GenBank/DDBJ databases">
        <authorList>
            <person name="Li Y."/>
        </authorList>
    </citation>
    <scope>NUCLEOTIDE SEQUENCE</scope>
    <source>
        <strain evidence="2">DKSPLA3</strain>
    </source>
</reference>
<dbReference type="Pfam" id="PF11064">
    <property type="entry name" value="DUF2865"/>
    <property type="match status" value="1"/>
</dbReference>
<accession>A0A9X1T1N1</accession>